<keyword evidence="1" id="KW-1133">Transmembrane helix</keyword>
<dbReference type="InterPro" id="IPR011009">
    <property type="entry name" value="Kinase-like_dom_sf"/>
</dbReference>
<dbReference type="GO" id="GO:0004672">
    <property type="term" value="F:protein kinase activity"/>
    <property type="evidence" value="ECO:0007669"/>
    <property type="project" value="InterPro"/>
</dbReference>
<feature type="non-terminal residue" evidence="3">
    <location>
        <position position="1"/>
    </location>
</feature>
<keyword evidence="1" id="KW-0812">Transmembrane</keyword>
<dbReference type="Pfam" id="PF00069">
    <property type="entry name" value="Pkinase"/>
    <property type="match status" value="1"/>
</dbReference>
<dbReference type="AlphaFoldDB" id="A0A9N9J1Z7"/>
<evidence type="ECO:0000313" key="4">
    <source>
        <dbReference type="Proteomes" id="UP000789508"/>
    </source>
</evidence>
<organism evidence="3 4">
    <name type="scientific">Ambispora leptoticha</name>
    <dbReference type="NCBI Taxonomy" id="144679"/>
    <lineage>
        <taxon>Eukaryota</taxon>
        <taxon>Fungi</taxon>
        <taxon>Fungi incertae sedis</taxon>
        <taxon>Mucoromycota</taxon>
        <taxon>Glomeromycotina</taxon>
        <taxon>Glomeromycetes</taxon>
        <taxon>Archaeosporales</taxon>
        <taxon>Ambisporaceae</taxon>
        <taxon>Ambispora</taxon>
    </lineage>
</organism>
<comment type="caution">
    <text evidence="3">The sequence shown here is derived from an EMBL/GenBank/DDBJ whole genome shotgun (WGS) entry which is preliminary data.</text>
</comment>
<dbReference type="OrthoDB" id="4062651at2759"/>
<dbReference type="PROSITE" id="PS50011">
    <property type="entry name" value="PROTEIN_KINASE_DOM"/>
    <property type="match status" value="1"/>
</dbReference>
<evidence type="ECO:0000313" key="3">
    <source>
        <dbReference type="EMBL" id="CAG8758719.1"/>
    </source>
</evidence>
<dbReference type="SUPFAM" id="SSF56112">
    <property type="entry name" value="Protein kinase-like (PK-like)"/>
    <property type="match status" value="1"/>
</dbReference>
<accession>A0A9N9J1Z7</accession>
<dbReference type="Gene3D" id="1.10.510.10">
    <property type="entry name" value="Transferase(Phosphotransferase) domain 1"/>
    <property type="match status" value="1"/>
</dbReference>
<gene>
    <name evidence="3" type="ORF">ALEPTO_LOCUS13578</name>
</gene>
<keyword evidence="4" id="KW-1185">Reference proteome</keyword>
<proteinExistence type="predicted"/>
<dbReference type="GO" id="GO:0005524">
    <property type="term" value="F:ATP binding"/>
    <property type="evidence" value="ECO:0007669"/>
    <property type="project" value="InterPro"/>
</dbReference>
<dbReference type="EMBL" id="CAJVPS010045084">
    <property type="protein sequence ID" value="CAG8758719.1"/>
    <property type="molecule type" value="Genomic_DNA"/>
</dbReference>
<dbReference type="InterPro" id="IPR000719">
    <property type="entry name" value="Prot_kinase_dom"/>
</dbReference>
<keyword evidence="1" id="KW-0472">Membrane</keyword>
<reference evidence="3" key="1">
    <citation type="submission" date="2021-06" db="EMBL/GenBank/DDBJ databases">
        <authorList>
            <person name="Kallberg Y."/>
            <person name="Tangrot J."/>
            <person name="Rosling A."/>
        </authorList>
    </citation>
    <scope>NUCLEOTIDE SEQUENCE</scope>
    <source>
        <strain evidence="3">FL130A</strain>
    </source>
</reference>
<feature type="domain" description="Protein kinase" evidence="2">
    <location>
        <begin position="1"/>
        <end position="83"/>
    </location>
</feature>
<name>A0A9N9J1Z7_9GLOM</name>
<evidence type="ECO:0000256" key="1">
    <source>
        <dbReference type="SAM" id="Phobius"/>
    </source>
</evidence>
<protein>
    <submittedName>
        <fullName evidence="3">1108_t:CDS:1</fullName>
    </submittedName>
</protein>
<sequence>PSDVYAFGIIAYFLFTGEFPFRGNYGSGRKKVRGKVISGNWLKFQENVNLPSLLMELIKHCCDRDPSKRPTAFKLGVITEAWSMDIGS</sequence>
<evidence type="ECO:0000259" key="2">
    <source>
        <dbReference type="PROSITE" id="PS50011"/>
    </source>
</evidence>
<feature type="transmembrane region" description="Helical" evidence="1">
    <location>
        <begin position="6"/>
        <end position="25"/>
    </location>
</feature>
<dbReference type="Proteomes" id="UP000789508">
    <property type="component" value="Unassembled WGS sequence"/>
</dbReference>